<dbReference type="OrthoDB" id="8063680at2759"/>
<name>A0A6P4J6Y8_DROKI</name>
<dbReference type="GO" id="GO:0005634">
    <property type="term" value="C:nucleus"/>
    <property type="evidence" value="ECO:0007669"/>
    <property type="project" value="TreeGrafter"/>
</dbReference>
<dbReference type="InterPro" id="IPR001487">
    <property type="entry name" value="Bromodomain"/>
</dbReference>
<sequence length="180" mass="21033">MPSSDKPRPQVRELMHPVNGIVQPPVYPHPKRPGRKTNVLESFKPLLSAIWRKPWAFYFHHPVNSITLGVPHYHTVIKRPMDLNTIKHRLAFNYYYQADEAIEDFKFVFENCLLFNLKGTEVHTAGLMLKSFFYERLALIDLTNEVEVVEKPKGKKRKKATPEGRKPKIQARKAFPDTHF</sequence>
<evidence type="ECO:0000256" key="1">
    <source>
        <dbReference type="ARBA" id="ARBA00023117"/>
    </source>
</evidence>
<feature type="region of interest" description="Disordered" evidence="3">
    <location>
        <begin position="152"/>
        <end position="180"/>
    </location>
</feature>
<feature type="domain" description="Bromo" evidence="4">
    <location>
        <begin position="51"/>
        <end position="123"/>
    </location>
</feature>
<keyword evidence="5" id="KW-1185">Reference proteome</keyword>
<dbReference type="Gene3D" id="1.20.920.10">
    <property type="entry name" value="Bromodomain-like"/>
    <property type="match status" value="1"/>
</dbReference>
<proteinExistence type="predicted"/>
<evidence type="ECO:0000259" key="4">
    <source>
        <dbReference type="PROSITE" id="PS50014"/>
    </source>
</evidence>
<dbReference type="PANTHER" id="PTHR22880">
    <property type="entry name" value="FALZ-RELATED BROMODOMAIN-CONTAINING PROTEINS"/>
    <property type="match status" value="1"/>
</dbReference>
<dbReference type="PANTHER" id="PTHR22880:SF225">
    <property type="entry name" value="BROMODOMAIN-CONTAINING PROTEIN BET-1-RELATED"/>
    <property type="match status" value="1"/>
</dbReference>
<reference evidence="6 7" key="1">
    <citation type="submission" date="2025-04" db="UniProtKB">
        <authorList>
            <consortium name="RefSeq"/>
        </authorList>
    </citation>
    <scope>IDENTIFICATION</scope>
</reference>
<dbReference type="RefSeq" id="XP_017030308.1">
    <property type="nucleotide sequence ID" value="XM_017174819.1"/>
</dbReference>
<dbReference type="GO" id="GO:0000785">
    <property type="term" value="C:chromatin"/>
    <property type="evidence" value="ECO:0007669"/>
    <property type="project" value="TreeGrafter"/>
</dbReference>
<gene>
    <name evidence="6 7" type="primary">LOC108080173</name>
</gene>
<protein>
    <submittedName>
        <fullName evidence="6 7">Bromodomain-containing protein 2-like</fullName>
    </submittedName>
</protein>
<evidence type="ECO:0000256" key="2">
    <source>
        <dbReference type="PROSITE-ProRule" id="PRU00035"/>
    </source>
</evidence>
<dbReference type="RefSeq" id="XP_017030309.1">
    <property type="nucleotide sequence ID" value="XM_017174820.1"/>
</dbReference>
<dbReference type="SMART" id="SM00297">
    <property type="entry name" value="BROMO"/>
    <property type="match status" value="1"/>
</dbReference>
<dbReference type="GO" id="GO:0006338">
    <property type="term" value="P:chromatin remodeling"/>
    <property type="evidence" value="ECO:0007669"/>
    <property type="project" value="TreeGrafter"/>
</dbReference>
<organism evidence="5 6">
    <name type="scientific">Drosophila kikkawai</name>
    <name type="common">Fruit fly</name>
    <dbReference type="NCBI Taxonomy" id="30033"/>
    <lineage>
        <taxon>Eukaryota</taxon>
        <taxon>Metazoa</taxon>
        <taxon>Ecdysozoa</taxon>
        <taxon>Arthropoda</taxon>
        <taxon>Hexapoda</taxon>
        <taxon>Insecta</taxon>
        <taxon>Pterygota</taxon>
        <taxon>Neoptera</taxon>
        <taxon>Endopterygota</taxon>
        <taxon>Diptera</taxon>
        <taxon>Brachycera</taxon>
        <taxon>Muscomorpha</taxon>
        <taxon>Ephydroidea</taxon>
        <taxon>Drosophilidae</taxon>
        <taxon>Drosophila</taxon>
        <taxon>Sophophora</taxon>
    </lineage>
</organism>
<dbReference type="PRINTS" id="PR00503">
    <property type="entry name" value="BROMODOMAIN"/>
</dbReference>
<evidence type="ECO:0000313" key="6">
    <source>
        <dbReference type="RefSeq" id="XP_017030308.1"/>
    </source>
</evidence>
<dbReference type="AlphaFoldDB" id="A0A6P4J6Y8"/>
<evidence type="ECO:0000313" key="5">
    <source>
        <dbReference type="Proteomes" id="UP001652661"/>
    </source>
</evidence>
<dbReference type="SUPFAM" id="SSF47370">
    <property type="entry name" value="Bromodomain"/>
    <property type="match status" value="1"/>
</dbReference>
<dbReference type="PROSITE" id="PS50014">
    <property type="entry name" value="BROMODOMAIN_2"/>
    <property type="match status" value="1"/>
</dbReference>
<evidence type="ECO:0000313" key="7">
    <source>
        <dbReference type="RefSeq" id="XP_017030309.1"/>
    </source>
</evidence>
<dbReference type="GeneID" id="108080173"/>
<dbReference type="Proteomes" id="UP001652661">
    <property type="component" value="Chromosome X"/>
</dbReference>
<dbReference type="Pfam" id="PF00439">
    <property type="entry name" value="Bromodomain"/>
    <property type="match status" value="1"/>
</dbReference>
<dbReference type="InterPro" id="IPR050935">
    <property type="entry name" value="Bromo_chromatin_reader"/>
</dbReference>
<dbReference type="GO" id="GO:0006355">
    <property type="term" value="P:regulation of DNA-templated transcription"/>
    <property type="evidence" value="ECO:0007669"/>
    <property type="project" value="TreeGrafter"/>
</dbReference>
<dbReference type="InterPro" id="IPR036427">
    <property type="entry name" value="Bromodomain-like_sf"/>
</dbReference>
<evidence type="ECO:0000256" key="3">
    <source>
        <dbReference type="SAM" id="MobiDB-lite"/>
    </source>
</evidence>
<keyword evidence="1 2" id="KW-0103">Bromodomain</keyword>
<accession>A0A6P4J6Y8</accession>